<sequence length="162" mass="17705">MYIAIWTRTICSTLVIATACPYRYPSPSAFHTSLNSVTSTHTSTTSAPRMMMRLQADLPFVASSYILQADSGRKADARLLVCCHSYLAFRFPLLALRLPEDHPVPGFADSTFASANDNDLIVFVNEARVVASAPSSLVAFIPNKMDGCCVEGPVRVWCRNGI</sequence>
<evidence type="ECO:0000256" key="1">
    <source>
        <dbReference type="SAM" id="SignalP"/>
    </source>
</evidence>
<feature type="signal peptide" evidence="1">
    <location>
        <begin position="1"/>
        <end position="19"/>
    </location>
</feature>
<accession>A0A067SZ08</accession>
<organism evidence="2 3">
    <name type="scientific">Galerina marginata (strain CBS 339.88)</name>
    <dbReference type="NCBI Taxonomy" id="685588"/>
    <lineage>
        <taxon>Eukaryota</taxon>
        <taxon>Fungi</taxon>
        <taxon>Dikarya</taxon>
        <taxon>Basidiomycota</taxon>
        <taxon>Agaricomycotina</taxon>
        <taxon>Agaricomycetes</taxon>
        <taxon>Agaricomycetidae</taxon>
        <taxon>Agaricales</taxon>
        <taxon>Agaricineae</taxon>
        <taxon>Strophariaceae</taxon>
        <taxon>Galerina</taxon>
    </lineage>
</organism>
<protein>
    <submittedName>
        <fullName evidence="2">Uncharacterized protein</fullName>
    </submittedName>
</protein>
<dbReference type="AlphaFoldDB" id="A0A067SZ08"/>
<evidence type="ECO:0000313" key="3">
    <source>
        <dbReference type="Proteomes" id="UP000027222"/>
    </source>
</evidence>
<dbReference type="EMBL" id="KL142390">
    <property type="protein sequence ID" value="KDR71968.1"/>
    <property type="molecule type" value="Genomic_DNA"/>
</dbReference>
<gene>
    <name evidence="2" type="ORF">GALMADRAFT_772515</name>
</gene>
<dbReference type="HOGENOM" id="CLU_1635520_0_0_1"/>
<reference evidence="3" key="1">
    <citation type="journal article" date="2014" name="Proc. Natl. Acad. Sci. U.S.A.">
        <title>Extensive sampling of basidiomycete genomes demonstrates inadequacy of the white-rot/brown-rot paradigm for wood decay fungi.</title>
        <authorList>
            <person name="Riley R."/>
            <person name="Salamov A.A."/>
            <person name="Brown D.W."/>
            <person name="Nagy L.G."/>
            <person name="Floudas D."/>
            <person name="Held B.W."/>
            <person name="Levasseur A."/>
            <person name="Lombard V."/>
            <person name="Morin E."/>
            <person name="Otillar R."/>
            <person name="Lindquist E.A."/>
            <person name="Sun H."/>
            <person name="LaButti K.M."/>
            <person name="Schmutz J."/>
            <person name="Jabbour D."/>
            <person name="Luo H."/>
            <person name="Baker S.E."/>
            <person name="Pisabarro A.G."/>
            <person name="Walton J.D."/>
            <person name="Blanchette R.A."/>
            <person name="Henrissat B."/>
            <person name="Martin F."/>
            <person name="Cullen D."/>
            <person name="Hibbett D.S."/>
            <person name="Grigoriev I.V."/>
        </authorList>
    </citation>
    <scope>NUCLEOTIDE SEQUENCE [LARGE SCALE GENOMIC DNA]</scope>
    <source>
        <strain evidence="3">CBS 339.88</strain>
    </source>
</reference>
<keyword evidence="1" id="KW-0732">Signal</keyword>
<evidence type="ECO:0000313" key="2">
    <source>
        <dbReference type="EMBL" id="KDR71968.1"/>
    </source>
</evidence>
<proteinExistence type="predicted"/>
<feature type="chain" id="PRO_5001646296" evidence="1">
    <location>
        <begin position="20"/>
        <end position="162"/>
    </location>
</feature>
<keyword evidence="3" id="KW-1185">Reference proteome</keyword>
<dbReference type="Proteomes" id="UP000027222">
    <property type="component" value="Unassembled WGS sequence"/>
</dbReference>
<name>A0A067SZ08_GALM3</name>